<dbReference type="GO" id="GO:0005829">
    <property type="term" value="C:cytosol"/>
    <property type="evidence" value="ECO:0007669"/>
    <property type="project" value="TreeGrafter"/>
</dbReference>
<dbReference type="PATRIC" id="fig|1121353.3.peg.656"/>
<dbReference type="OrthoDB" id="4559617at2"/>
<evidence type="ECO:0000313" key="5">
    <source>
        <dbReference type="EMBL" id="AGG66085.1"/>
    </source>
</evidence>
<dbReference type="GO" id="GO:0003700">
    <property type="term" value="F:DNA-binding transcription factor activity"/>
    <property type="evidence" value="ECO:0007669"/>
    <property type="project" value="TreeGrafter"/>
</dbReference>
<dbReference type="SMART" id="SM00530">
    <property type="entry name" value="HTH_XRE"/>
    <property type="match status" value="1"/>
</dbReference>
<feature type="domain" description="HTH cro/C1-type" evidence="4">
    <location>
        <begin position="17"/>
        <end position="78"/>
    </location>
</feature>
<dbReference type="PANTHER" id="PTHR46797">
    <property type="entry name" value="HTH-TYPE TRANSCRIPTIONAL REGULATOR"/>
    <property type="match status" value="1"/>
</dbReference>
<organism evidence="5 6">
    <name type="scientific">Corynebacterium callunae DSM 20147</name>
    <dbReference type="NCBI Taxonomy" id="1121353"/>
    <lineage>
        <taxon>Bacteria</taxon>
        <taxon>Bacillati</taxon>
        <taxon>Actinomycetota</taxon>
        <taxon>Actinomycetes</taxon>
        <taxon>Mycobacteriales</taxon>
        <taxon>Corynebacteriaceae</taxon>
        <taxon>Corynebacterium</taxon>
    </lineage>
</organism>
<dbReference type="HOGENOM" id="CLU_121343_1_0_11"/>
<name>M1UDP0_9CORY</name>
<dbReference type="CDD" id="cd00093">
    <property type="entry name" value="HTH_XRE"/>
    <property type="match status" value="1"/>
</dbReference>
<keyword evidence="1" id="KW-0805">Transcription regulation</keyword>
<dbReference type="Proteomes" id="UP000011760">
    <property type="component" value="Chromosome"/>
</dbReference>
<dbReference type="Pfam" id="PF01381">
    <property type="entry name" value="HTH_3"/>
    <property type="match status" value="1"/>
</dbReference>
<protein>
    <submittedName>
        <fullName evidence="5">Transcriptional regulator</fullName>
    </submittedName>
</protein>
<dbReference type="Gene3D" id="1.10.260.40">
    <property type="entry name" value="lambda repressor-like DNA-binding domains"/>
    <property type="match status" value="1"/>
</dbReference>
<dbReference type="KEGG" id="ccn:H924_03175"/>
<evidence type="ECO:0000256" key="3">
    <source>
        <dbReference type="ARBA" id="ARBA00023163"/>
    </source>
</evidence>
<keyword evidence="3" id="KW-0804">Transcription</keyword>
<dbReference type="GO" id="GO:0003677">
    <property type="term" value="F:DNA binding"/>
    <property type="evidence" value="ECO:0007669"/>
    <property type="project" value="UniProtKB-KW"/>
</dbReference>
<dbReference type="eggNOG" id="COG1396">
    <property type="taxonomic scope" value="Bacteria"/>
</dbReference>
<dbReference type="EMBL" id="CP004354">
    <property type="protein sequence ID" value="AGG66085.1"/>
    <property type="molecule type" value="Genomic_DNA"/>
</dbReference>
<evidence type="ECO:0000259" key="4">
    <source>
        <dbReference type="PROSITE" id="PS50943"/>
    </source>
</evidence>
<evidence type="ECO:0000256" key="1">
    <source>
        <dbReference type="ARBA" id="ARBA00023015"/>
    </source>
</evidence>
<dbReference type="InterPro" id="IPR001387">
    <property type="entry name" value="Cro/C1-type_HTH"/>
</dbReference>
<dbReference type="PANTHER" id="PTHR46797:SF23">
    <property type="entry name" value="HTH-TYPE TRANSCRIPTIONAL REGULATOR SUTR"/>
    <property type="match status" value="1"/>
</dbReference>
<accession>M1UDP0</accession>
<gene>
    <name evidence="5" type="ORF">H924_03175</name>
</gene>
<reference evidence="5 6" key="1">
    <citation type="submission" date="2013-02" db="EMBL/GenBank/DDBJ databases">
        <title>The complete genome sequence of Corynebacterium callunae DSM 20147.</title>
        <authorList>
            <person name="Ruckert C."/>
            <person name="Albersmeier A."/>
            <person name="Kalinowski J."/>
        </authorList>
    </citation>
    <scope>NUCLEOTIDE SEQUENCE [LARGE SCALE GENOMIC DNA]</scope>
    <source>
        <strain evidence="5 6">DSM 20147</strain>
    </source>
</reference>
<evidence type="ECO:0000256" key="2">
    <source>
        <dbReference type="ARBA" id="ARBA00023125"/>
    </source>
</evidence>
<dbReference type="STRING" id="1121353.H924_03175"/>
<evidence type="ECO:0000313" key="6">
    <source>
        <dbReference type="Proteomes" id="UP000011760"/>
    </source>
</evidence>
<keyword evidence="2" id="KW-0238">DNA-binding</keyword>
<sequence>MGGRRWPSYGHALATRLRKIRTLRGLSQEELAELSGISRNSISNLERNENNRGTEVDPRLSTIYDLAFALNVPPMALLPAAGDLVANICVDEQLSIDVRWPTEKDGIIFEDERNLNHPRKSAEVEEQET</sequence>
<proteinExistence type="predicted"/>
<dbReference type="AlphaFoldDB" id="M1UDP0"/>
<dbReference type="InterPro" id="IPR050807">
    <property type="entry name" value="TransReg_Diox_bact_type"/>
</dbReference>
<dbReference type="InterPro" id="IPR010982">
    <property type="entry name" value="Lambda_DNA-bd_dom_sf"/>
</dbReference>
<keyword evidence="6" id="KW-1185">Reference proteome</keyword>
<dbReference type="SUPFAM" id="SSF47413">
    <property type="entry name" value="lambda repressor-like DNA-binding domains"/>
    <property type="match status" value="1"/>
</dbReference>
<dbReference type="PROSITE" id="PS50943">
    <property type="entry name" value="HTH_CROC1"/>
    <property type="match status" value="1"/>
</dbReference>